<dbReference type="InterPro" id="IPR018856">
    <property type="entry name" value="Stn1_N"/>
</dbReference>
<dbReference type="SUPFAM" id="SSF50249">
    <property type="entry name" value="Nucleic acid-binding proteins"/>
    <property type="match status" value="1"/>
</dbReference>
<dbReference type="InterPro" id="IPR012340">
    <property type="entry name" value="NA-bd_OB-fold"/>
</dbReference>
<evidence type="ECO:0000313" key="6">
    <source>
        <dbReference type="EMBL" id="KAL2075419.1"/>
    </source>
</evidence>
<dbReference type="Proteomes" id="UP001595075">
    <property type="component" value="Unassembled WGS sequence"/>
</dbReference>
<organism evidence="6 7">
    <name type="scientific">Oculimacula yallundae</name>
    <dbReference type="NCBI Taxonomy" id="86028"/>
    <lineage>
        <taxon>Eukaryota</taxon>
        <taxon>Fungi</taxon>
        <taxon>Dikarya</taxon>
        <taxon>Ascomycota</taxon>
        <taxon>Pezizomycotina</taxon>
        <taxon>Leotiomycetes</taxon>
        <taxon>Helotiales</taxon>
        <taxon>Ploettnerulaceae</taxon>
        <taxon>Oculimacula</taxon>
    </lineage>
</organism>
<evidence type="ECO:0000256" key="2">
    <source>
        <dbReference type="ARBA" id="ARBA00022454"/>
    </source>
</evidence>
<evidence type="ECO:0000256" key="4">
    <source>
        <dbReference type="SAM" id="MobiDB-lite"/>
    </source>
</evidence>
<sequence length="312" mass="34644">MTSVPNNIYPDYCHSLSPTIGKWCPLQATDVHRLKTVGMFSDGRALYHLDNHPVKWVRITGVVVATDEFKGKGVFTVDDSSGMCIECTAIAPPPPPAPEASTLPAHLNQIASLMQVQTTTKKAEDEKTKKEEKLAGKDGKKIVPSVASPIVPWEDVDVGTVVKVKGRVGCWWDTIQIEVIKIEVLRCTDQEVRCWNEVMAFKREVLSGPWIVSGEEEERCRKMRERELRHARKGRVGKDGRVERKGGGGGSTAATVGSEERRKRKDAERKDEEVKRRKVKEDERAKAKARSKVYPSAAAIKAAKGKYDALGI</sequence>
<reference evidence="6 7" key="1">
    <citation type="journal article" date="2024" name="Commun. Biol.">
        <title>Comparative genomic analysis of thermophilic fungi reveals convergent evolutionary adaptations and gene losses.</title>
        <authorList>
            <person name="Steindorff A.S."/>
            <person name="Aguilar-Pontes M.V."/>
            <person name="Robinson A.J."/>
            <person name="Andreopoulos B."/>
            <person name="LaButti K."/>
            <person name="Kuo A."/>
            <person name="Mondo S."/>
            <person name="Riley R."/>
            <person name="Otillar R."/>
            <person name="Haridas S."/>
            <person name="Lipzen A."/>
            <person name="Grimwood J."/>
            <person name="Schmutz J."/>
            <person name="Clum A."/>
            <person name="Reid I.D."/>
            <person name="Moisan M.C."/>
            <person name="Butler G."/>
            <person name="Nguyen T.T.M."/>
            <person name="Dewar K."/>
            <person name="Conant G."/>
            <person name="Drula E."/>
            <person name="Henrissat B."/>
            <person name="Hansel C."/>
            <person name="Singer S."/>
            <person name="Hutchinson M.I."/>
            <person name="de Vries R.P."/>
            <person name="Natvig D.O."/>
            <person name="Powell A.J."/>
            <person name="Tsang A."/>
            <person name="Grigoriev I.V."/>
        </authorList>
    </citation>
    <scope>NUCLEOTIDE SEQUENCE [LARGE SCALE GENOMIC DNA]</scope>
    <source>
        <strain evidence="6 7">CBS 494.80</strain>
    </source>
</reference>
<keyword evidence="7" id="KW-1185">Reference proteome</keyword>
<evidence type="ECO:0000256" key="3">
    <source>
        <dbReference type="ARBA" id="ARBA00022895"/>
    </source>
</evidence>
<dbReference type="Pfam" id="PF10451">
    <property type="entry name" value="Stn1"/>
    <property type="match status" value="1"/>
</dbReference>
<evidence type="ECO:0000313" key="7">
    <source>
        <dbReference type="Proteomes" id="UP001595075"/>
    </source>
</evidence>
<accession>A0ABR4CZU4</accession>
<feature type="domain" description="CST complex subunit Stn1 N-terminal" evidence="5">
    <location>
        <begin position="49"/>
        <end position="88"/>
    </location>
</feature>
<name>A0ABR4CZU4_9HELO</name>
<feature type="region of interest" description="Disordered" evidence="4">
    <location>
        <begin position="230"/>
        <end position="295"/>
    </location>
</feature>
<feature type="compositionally biased region" description="Basic and acidic residues" evidence="4">
    <location>
        <begin position="258"/>
        <end position="286"/>
    </location>
</feature>
<protein>
    <recommendedName>
        <fullName evidence="5">CST complex subunit Stn1 N-terminal domain-containing protein</fullName>
    </recommendedName>
</protein>
<dbReference type="Gene3D" id="2.40.50.140">
    <property type="entry name" value="Nucleic acid-binding proteins"/>
    <property type="match status" value="1"/>
</dbReference>
<gene>
    <name evidence="6" type="ORF">VTL71DRAFT_362</name>
</gene>
<comment type="subcellular location">
    <subcellularLocation>
        <location evidence="1">Chromosome</location>
        <location evidence="1">Telomere</location>
    </subcellularLocation>
</comment>
<keyword evidence="2" id="KW-0158">Chromosome</keyword>
<dbReference type="EMBL" id="JAZHXI010000001">
    <property type="protein sequence ID" value="KAL2075419.1"/>
    <property type="molecule type" value="Genomic_DNA"/>
</dbReference>
<evidence type="ECO:0000256" key="1">
    <source>
        <dbReference type="ARBA" id="ARBA00004574"/>
    </source>
</evidence>
<evidence type="ECO:0000259" key="5">
    <source>
        <dbReference type="Pfam" id="PF10451"/>
    </source>
</evidence>
<feature type="compositionally biased region" description="Basic and acidic residues" evidence="4">
    <location>
        <begin position="236"/>
        <end position="246"/>
    </location>
</feature>
<keyword evidence="3" id="KW-0779">Telomere</keyword>
<proteinExistence type="predicted"/>
<comment type="caution">
    <text evidence="6">The sequence shown here is derived from an EMBL/GenBank/DDBJ whole genome shotgun (WGS) entry which is preliminary data.</text>
</comment>